<organism evidence="3 4">
    <name type="scientific">Halobacillus faecis</name>
    <dbReference type="NCBI Taxonomy" id="360184"/>
    <lineage>
        <taxon>Bacteria</taxon>
        <taxon>Bacillati</taxon>
        <taxon>Bacillota</taxon>
        <taxon>Bacilli</taxon>
        <taxon>Bacillales</taxon>
        <taxon>Bacillaceae</taxon>
        <taxon>Halobacillus</taxon>
    </lineage>
</organism>
<evidence type="ECO:0000313" key="4">
    <source>
        <dbReference type="Proteomes" id="UP000321886"/>
    </source>
</evidence>
<feature type="domain" description="Sodium symporter small subunit" evidence="2">
    <location>
        <begin position="11"/>
        <end position="85"/>
    </location>
</feature>
<dbReference type="InterPro" id="IPR019886">
    <property type="entry name" value="Na_symporter_ssu"/>
</dbReference>
<protein>
    <recommendedName>
        <fullName evidence="2">Sodium symporter small subunit domain-containing protein</fullName>
    </recommendedName>
</protein>
<keyword evidence="4" id="KW-1185">Reference proteome</keyword>
<proteinExistence type="predicted"/>
<name>A0A511WWH9_9BACI</name>
<dbReference type="AlphaFoldDB" id="A0A511WWH9"/>
<sequence length="100" mass="11123">MNMKKMDPQKAKAYFRLRTTLIIIYLAIGAIVSFGVVLFAESLQSFTVMGIPLPYYMGAQGAIITFIALLFFNALISDVVDKKFGLIPKEDSNQNQAVNQ</sequence>
<comment type="caution">
    <text evidence="3">The sequence shown here is derived from an EMBL/GenBank/DDBJ whole genome shotgun (WGS) entry which is preliminary data.</text>
</comment>
<feature type="transmembrane region" description="Helical" evidence="1">
    <location>
        <begin position="55"/>
        <end position="76"/>
    </location>
</feature>
<keyword evidence="1" id="KW-1133">Transmembrane helix</keyword>
<accession>A0A511WWH9</accession>
<keyword evidence="1" id="KW-0812">Transmembrane</keyword>
<dbReference type="Proteomes" id="UP000321886">
    <property type="component" value="Unassembled WGS sequence"/>
</dbReference>
<evidence type="ECO:0000313" key="3">
    <source>
        <dbReference type="EMBL" id="GEN54683.1"/>
    </source>
</evidence>
<keyword evidence="1" id="KW-0472">Membrane</keyword>
<reference evidence="3 4" key="1">
    <citation type="submission" date="2019-07" db="EMBL/GenBank/DDBJ databases">
        <title>Whole genome shotgun sequence of Halobacillus faecis NBRC 103569.</title>
        <authorList>
            <person name="Hosoyama A."/>
            <person name="Uohara A."/>
            <person name="Ohji S."/>
            <person name="Ichikawa N."/>
        </authorList>
    </citation>
    <scope>NUCLEOTIDE SEQUENCE [LARGE SCALE GENOMIC DNA]</scope>
    <source>
        <strain evidence="3 4">NBRC 103569</strain>
    </source>
</reference>
<feature type="transmembrane region" description="Helical" evidence="1">
    <location>
        <begin position="21"/>
        <end position="40"/>
    </location>
</feature>
<dbReference type="Pfam" id="PF13937">
    <property type="entry name" value="DUF4212"/>
    <property type="match status" value="1"/>
</dbReference>
<evidence type="ECO:0000259" key="2">
    <source>
        <dbReference type="Pfam" id="PF13937"/>
    </source>
</evidence>
<gene>
    <name evidence="3" type="ORF">HFA01_29450</name>
</gene>
<evidence type="ECO:0000256" key="1">
    <source>
        <dbReference type="SAM" id="Phobius"/>
    </source>
</evidence>
<dbReference type="NCBIfam" id="TIGR03647">
    <property type="entry name" value="Na_symport_sm"/>
    <property type="match status" value="1"/>
</dbReference>
<dbReference type="EMBL" id="BJYD01000026">
    <property type="protein sequence ID" value="GEN54683.1"/>
    <property type="molecule type" value="Genomic_DNA"/>
</dbReference>